<feature type="transmembrane region" description="Helical" evidence="7">
    <location>
        <begin position="347"/>
        <end position="368"/>
    </location>
</feature>
<sequence length="450" mass="48523">MSDKKSIHGIWASRWVFIMAATGSAVGLGNIWKFPYITGVNGGGAFVLVYLICVALIGLPILMAEIMVGRRGRQSPVNSLIDVASESNGSTLWQLIGWVGAVAGLLIFGFYSVVAGWILEYAVEMGSGTFNGSNMEQVGNIFNALLADPGKMLIWHTVFTVLTMAIVVKGVNEGLERGVRILMPILFVLLIVAFGYGVSSGHFIDAWHFMFDFEPSKLTAKAVLSALGHAFFTLSLGMGTMIAYGSYMTQKASIGSTALLVVFLDTAVALIAGLAIFPIVFANQMDPGQGPGLMLVTLPVAFGNIALGQLFGTLFFILVGIAAWTSSISLMEPSVAFVVEKFKLNRLQACLILGGLGWILGIGALLSFNKGSDILFFGKNFFDMLDYVTANIMLPLGGLFIALFAGWVVKSRISREEMSVSPLAHQFWLVLVRFIAPILVLIVFIYNLLQ</sequence>
<dbReference type="InterPro" id="IPR000175">
    <property type="entry name" value="Na/ntran_symport"/>
</dbReference>
<feature type="transmembrane region" description="Helical" evidence="7">
    <location>
        <begin position="44"/>
        <end position="64"/>
    </location>
</feature>
<dbReference type="Pfam" id="PF00209">
    <property type="entry name" value="SNF"/>
    <property type="match status" value="2"/>
</dbReference>
<keyword evidence="5 7" id="KW-0472">Membrane</keyword>
<dbReference type="RefSeq" id="WP_044619534.1">
    <property type="nucleotide sequence ID" value="NZ_CP007142.1"/>
</dbReference>
<accession>A0A0C5W5N5</accession>
<feature type="transmembrane region" description="Helical" evidence="7">
    <location>
        <begin position="12"/>
        <end position="32"/>
    </location>
</feature>
<dbReference type="PRINTS" id="PR00176">
    <property type="entry name" value="NANEUSMPORT"/>
</dbReference>
<dbReference type="InterPro" id="IPR037272">
    <property type="entry name" value="SNS_sf"/>
</dbReference>
<feature type="transmembrane region" description="Helical" evidence="7">
    <location>
        <begin position="183"/>
        <end position="204"/>
    </location>
</feature>
<dbReference type="SUPFAM" id="SSF161070">
    <property type="entry name" value="SNF-like"/>
    <property type="match status" value="1"/>
</dbReference>
<dbReference type="OrthoDB" id="9762833at2"/>
<evidence type="ECO:0000256" key="2">
    <source>
        <dbReference type="ARBA" id="ARBA00022448"/>
    </source>
</evidence>
<comment type="subcellular location">
    <subcellularLocation>
        <location evidence="1">Membrane</location>
        <topology evidence="1">Multi-pass membrane protein</topology>
    </subcellularLocation>
</comment>
<evidence type="ECO:0000256" key="4">
    <source>
        <dbReference type="ARBA" id="ARBA00022989"/>
    </source>
</evidence>
<dbReference type="NCBIfam" id="NF037979">
    <property type="entry name" value="Na_transp"/>
    <property type="match status" value="1"/>
</dbReference>
<dbReference type="KEGG" id="gsn:YC6258_05891"/>
<name>A0A0C5W5N5_9GAMM</name>
<keyword evidence="3 6" id="KW-0812">Transmembrane</keyword>
<feature type="transmembrane region" description="Helical" evidence="7">
    <location>
        <begin position="224"/>
        <end position="247"/>
    </location>
</feature>
<dbReference type="HOGENOM" id="CLU_006855_3_4_6"/>
<gene>
    <name evidence="8" type="ORF">YC6258_05891</name>
</gene>
<evidence type="ECO:0000256" key="7">
    <source>
        <dbReference type="SAM" id="Phobius"/>
    </source>
</evidence>
<proteinExistence type="inferred from homology"/>
<dbReference type="PANTHER" id="PTHR42948:SF1">
    <property type="entry name" value="TRANSPORTER"/>
    <property type="match status" value="1"/>
</dbReference>
<evidence type="ECO:0000256" key="5">
    <source>
        <dbReference type="ARBA" id="ARBA00023136"/>
    </source>
</evidence>
<keyword evidence="4 7" id="KW-1133">Transmembrane helix</keyword>
<dbReference type="PROSITE" id="PS50267">
    <property type="entry name" value="NA_NEUROTRAN_SYMP_3"/>
    <property type="match status" value="1"/>
</dbReference>
<reference evidence="8 9" key="1">
    <citation type="submission" date="2014-01" db="EMBL/GenBank/DDBJ databases">
        <title>Full genme sequencing of cellulolytic bacterium Gynuella sunshinyii YC6258T gen. nov., sp. nov.</title>
        <authorList>
            <person name="Khan H."/>
            <person name="Chung E.J."/>
            <person name="Chung Y.R."/>
        </authorList>
    </citation>
    <scope>NUCLEOTIDE SEQUENCE [LARGE SCALE GENOMIC DNA]</scope>
    <source>
        <strain evidence="8 9">YC6258</strain>
    </source>
</reference>
<dbReference type="InterPro" id="IPR047218">
    <property type="entry name" value="YocR/YhdH-like"/>
</dbReference>
<dbReference type="AlphaFoldDB" id="A0A0C5W5N5"/>
<keyword evidence="2 6" id="KW-0813">Transport</keyword>
<keyword evidence="6" id="KW-0769">Symport</keyword>
<organism evidence="8 9">
    <name type="scientific">Gynuella sunshinyii YC6258</name>
    <dbReference type="NCBI Taxonomy" id="1445510"/>
    <lineage>
        <taxon>Bacteria</taxon>
        <taxon>Pseudomonadati</taxon>
        <taxon>Pseudomonadota</taxon>
        <taxon>Gammaproteobacteria</taxon>
        <taxon>Oceanospirillales</taxon>
        <taxon>Saccharospirillaceae</taxon>
        <taxon>Gynuella</taxon>
    </lineage>
</organism>
<dbReference type="Proteomes" id="UP000032266">
    <property type="component" value="Chromosome"/>
</dbReference>
<keyword evidence="9" id="KW-1185">Reference proteome</keyword>
<feature type="transmembrane region" description="Helical" evidence="7">
    <location>
        <begin position="301"/>
        <end position="326"/>
    </location>
</feature>
<feature type="transmembrane region" description="Helical" evidence="7">
    <location>
        <begin position="153"/>
        <end position="171"/>
    </location>
</feature>
<protein>
    <recommendedName>
        <fullName evidence="6">Transporter</fullName>
    </recommendedName>
</protein>
<dbReference type="GO" id="GO:0016020">
    <property type="term" value="C:membrane"/>
    <property type="evidence" value="ECO:0007669"/>
    <property type="project" value="UniProtKB-SubCell"/>
</dbReference>
<evidence type="ECO:0000256" key="6">
    <source>
        <dbReference type="RuleBase" id="RU003732"/>
    </source>
</evidence>
<feature type="transmembrane region" description="Helical" evidence="7">
    <location>
        <begin position="388"/>
        <end position="409"/>
    </location>
</feature>
<dbReference type="CDD" id="cd10336">
    <property type="entry name" value="SLC6sbd_Tyt1-Like"/>
    <property type="match status" value="1"/>
</dbReference>
<dbReference type="GO" id="GO:0015293">
    <property type="term" value="F:symporter activity"/>
    <property type="evidence" value="ECO:0007669"/>
    <property type="project" value="UniProtKB-KW"/>
</dbReference>
<evidence type="ECO:0000313" key="8">
    <source>
        <dbReference type="EMBL" id="AJQ97919.1"/>
    </source>
</evidence>
<evidence type="ECO:0000256" key="3">
    <source>
        <dbReference type="ARBA" id="ARBA00022692"/>
    </source>
</evidence>
<dbReference type="PANTHER" id="PTHR42948">
    <property type="entry name" value="TRANSPORTER"/>
    <property type="match status" value="1"/>
</dbReference>
<feature type="transmembrane region" description="Helical" evidence="7">
    <location>
        <begin position="259"/>
        <end position="281"/>
    </location>
</feature>
<dbReference type="EMBL" id="CP007142">
    <property type="protein sequence ID" value="AJQ97919.1"/>
    <property type="molecule type" value="Genomic_DNA"/>
</dbReference>
<evidence type="ECO:0000313" key="9">
    <source>
        <dbReference type="Proteomes" id="UP000032266"/>
    </source>
</evidence>
<feature type="transmembrane region" description="Helical" evidence="7">
    <location>
        <begin position="95"/>
        <end position="119"/>
    </location>
</feature>
<feature type="transmembrane region" description="Helical" evidence="7">
    <location>
        <begin position="430"/>
        <end position="449"/>
    </location>
</feature>
<comment type="similarity">
    <text evidence="6">Belongs to the sodium:neurotransmitter symporter (SNF) (TC 2.A.22) family.</text>
</comment>
<dbReference type="STRING" id="1445510.YC6258_05891"/>
<dbReference type="PROSITE" id="PS00610">
    <property type="entry name" value="NA_NEUROTRAN_SYMP_1"/>
    <property type="match status" value="1"/>
</dbReference>
<evidence type="ECO:0000256" key="1">
    <source>
        <dbReference type="ARBA" id="ARBA00004141"/>
    </source>
</evidence>